<dbReference type="SUPFAM" id="SSF64376">
    <property type="entry name" value="YlxR-like"/>
    <property type="match status" value="1"/>
</dbReference>
<name>A0A9E2KC74_9FIRM</name>
<protein>
    <submittedName>
        <fullName evidence="2">YlxR family protein</fullName>
    </submittedName>
</protein>
<accession>A0A9E2KC74</accession>
<dbReference type="Proteomes" id="UP000824229">
    <property type="component" value="Unassembled WGS sequence"/>
</dbReference>
<evidence type="ECO:0000313" key="3">
    <source>
        <dbReference type="Proteomes" id="UP000824229"/>
    </source>
</evidence>
<dbReference type="PANTHER" id="PTHR34215">
    <property type="entry name" value="BLL0784 PROTEIN"/>
    <property type="match status" value="1"/>
</dbReference>
<dbReference type="AlphaFoldDB" id="A0A9E2KC74"/>
<dbReference type="EMBL" id="JAHLFQ010000062">
    <property type="protein sequence ID" value="MBU3803756.1"/>
    <property type="molecule type" value="Genomic_DNA"/>
</dbReference>
<gene>
    <name evidence="2" type="ORF">H9872_03225</name>
</gene>
<dbReference type="PANTHER" id="PTHR34215:SF1">
    <property type="entry name" value="YLXR DOMAIN-CONTAINING PROTEIN"/>
    <property type="match status" value="1"/>
</dbReference>
<evidence type="ECO:0000259" key="1">
    <source>
        <dbReference type="Pfam" id="PF04296"/>
    </source>
</evidence>
<organism evidence="2 3">
    <name type="scientific">Candidatus Cellulosilyticum pullistercoris</name>
    <dbReference type="NCBI Taxonomy" id="2838521"/>
    <lineage>
        <taxon>Bacteria</taxon>
        <taxon>Bacillati</taxon>
        <taxon>Bacillota</taxon>
        <taxon>Clostridia</taxon>
        <taxon>Lachnospirales</taxon>
        <taxon>Cellulosilyticaceae</taxon>
        <taxon>Cellulosilyticum</taxon>
    </lineage>
</organism>
<dbReference type="Pfam" id="PF04296">
    <property type="entry name" value="YlxR"/>
    <property type="match status" value="1"/>
</dbReference>
<feature type="domain" description="YlxR" evidence="1">
    <location>
        <begin position="9"/>
        <end position="82"/>
    </location>
</feature>
<dbReference type="NCBIfam" id="NF047356">
    <property type="entry name" value="RNA_bind_RnpM"/>
    <property type="match status" value="1"/>
</dbReference>
<reference evidence="2" key="2">
    <citation type="submission" date="2021-04" db="EMBL/GenBank/DDBJ databases">
        <authorList>
            <person name="Gilroy R."/>
        </authorList>
    </citation>
    <scope>NUCLEOTIDE SEQUENCE</scope>
    <source>
        <strain evidence="2">B5-657</strain>
    </source>
</reference>
<dbReference type="Gene3D" id="3.30.1230.10">
    <property type="entry name" value="YlxR-like"/>
    <property type="match status" value="1"/>
</dbReference>
<comment type="caution">
    <text evidence="2">The sequence shown here is derived from an EMBL/GenBank/DDBJ whole genome shotgun (WGS) entry which is preliminary data.</text>
</comment>
<reference evidence="2" key="1">
    <citation type="journal article" date="2021" name="PeerJ">
        <title>Extensive microbial diversity within the chicken gut microbiome revealed by metagenomics and culture.</title>
        <authorList>
            <person name="Gilroy R."/>
            <person name="Ravi A."/>
            <person name="Getino M."/>
            <person name="Pursley I."/>
            <person name="Horton D.L."/>
            <person name="Alikhan N.F."/>
            <person name="Baker D."/>
            <person name="Gharbi K."/>
            <person name="Hall N."/>
            <person name="Watson M."/>
            <person name="Adriaenssens E.M."/>
            <person name="Foster-Nyarko E."/>
            <person name="Jarju S."/>
            <person name="Secka A."/>
            <person name="Antonio M."/>
            <person name="Oren A."/>
            <person name="Chaudhuri R.R."/>
            <person name="La Ragione R."/>
            <person name="Hildebrand F."/>
            <person name="Pallen M.J."/>
        </authorList>
    </citation>
    <scope>NUCLEOTIDE SEQUENCE</scope>
    <source>
        <strain evidence="2">B5-657</strain>
    </source>
</reference>
<dbReference type="InterPro" id="IPR035931">
    <property type="entry name" value="YlxR-like_sf"/>
</dbReference>
<dbReference type="InterPro" id="IPR007393">
    <property type="entry name" value="YlxR_dom"/>
</dbReference>
<sequence>MKPRKIPLRKCTGCNEMKNKKEMIRIVRDQEGNFSLDFNGKKPGRGAYICPDEACLAKAEKNKGLERSFKASVDPSIYVQLRKELESYDGK</sequence>
<proteinExistence type="predicted"/>
<dbReference type="InterPro" id="IPR037465">
    <property type="entry name" value="YlxR"/>
</dbReference>
<dbReference type="CDD" id="cd00279">
    <property type="entry name" value="YlxR"/>
    <property type="match status" value="1"/>
</dbReference>
<evidence type="ECO:0000313" key="2">
    <source>
        <dbReference type="EMBL" id="MBU3803756.1"/>
    </source>
</evidence>